<reference evidence="1 2" key="1">
    <citation type="submission" date="2020-07" db="EMBL/GenBank/DDBJ databases">
        <authorList>
            <person name="Cui H."/>
        </authorList>
    </citation>
    <scope>NUCLEOTIDE SEQUENCE [LARGE SCALE GENOMIC DNA]</scope>
    <source>
        <strain evidence="1 2">YPL8</strain>
    </source>
</reference>
<keyword evidence="2" id="KW-1185">Reference proteome</keyword>
<dbReference type="AlphaFoldDB" id="A0A7D5GNP1"/>
<dbReference type="RefSeq" id="WP_179264226.1">
    <property type="nucleotide sequence ID" value="NZ_CP058601.1"/>
</dbReference>
<dbReference type="KEGG" id="haly:HYG82_20675"/>
<evidence type="ECO:0000313" key="1">
    <source>
        <dbReference type="EMBL" id="QLG51072.1"/>
    </source>
</evidence>
<evidence type="ECO:0000313" key="2">
    <source>
        <dbReference type="Proteomes" id="UP000509241"/>
    </source>
</evidence>
<dbReference type="GeneID" id="56035760"/>
<sequence>MSLELARIGECDTPLCEDDAETITPEGYVCSSCASEIAAEYDQASERNHTEQRASR</sequence>
<dbReference type="OrthoDB" id="190025at2157"/>
<proteinExistence type="predicted"/>
<organism evidence="1 2">
    <name type="scientific">Natrinema halophilum</name>
    <dbReference type="NCBI Taxonomy" id="1699371"/>
    <lineage>
        <taxon>Archaea</taxon>
        <taxon>Methanobacteriati</taxon>
        <taxon>Methanobacteriota</taxon>
        <taxon>Stenosarchaea group</taxon>
        <taxon>Halobacteria</taxon>
        <taxon>Halobacteriales</taxon>
        <taxon>Natrialbaceae</taxon>
        <taxon>Natrinema</taxon>
    </lineage>
</organism>
<accession>A0A7D5GNP1</accession>
<gene>
    <name evidence="1" type="ORF">HYG82_20675</name>
</gene>
<dbReference type="EMBL" id="CP058601">
    <property type="protein sequence ID" value="QLG51072.1"/>
    <property type="molecule type" value="Genomic_DNA"/>
</dbReference>
<protein>
    <submittedName>
        <fullName evidence="1">Uncharacterized protein</fullName>
    </submittedName>
</protein>
<dbReference type="Proteomes" id="UP000509241">
    <property type="component" value="Chromosome"/>
</dbReference>
<name>A0A7D5GNP1_9EURY</name>